<dbReference type="RefSeq" id="WP_181603000.1">
    <property type="nucleotide sequence ID" value="NZ_CP059378.1"/>
</dbReference>
<evidence type="ECO:0000313" key="9">
    <source>
        <dbReference type="EMBL" id="QLY81420.1"/>
    </source>
</evidence>
<reference evidence="9 10" key="1">
    <citation type="submission" date="2020-07" db="EMBL/GenBank/DDBJ databases">
        <title>Electron transfer.</title>
        <authorList>
            <person name="Huang L."/>
            <person name="Liu X."/>
            <person name="Zhou S."/>
        </authorList>
    </citation>
    <scope>NUCLEOTIDE SEQUENCE [LARGE SCALE GENOMIC DNA]</scope>
    <source>
        <strain evidence="9 10">Lx1</strain>
    </source>
</reference>
<dbReference type="InterPro" id="IPR015413">
    <property type="entry name" value="Methionyl/Leucyl_tRNA_Synth"/>
</dbReference>
<dbReference type="Pfam" id="PF09334">
    <property type="entry name" value="tRNA-synt_1g"/>
    <property type="match status" value="2"/>
</dbReference>
<dbReference type="InterPro" id="IPR023458">
    <property type="entry name" value="Met-tRNA_ligase_1"/>
</dbReference>
<dbReference type="SUPFAM" id="SSF47323">
    <property type="entry name" value="Anticodon-binding domain of a subclass of class I aminoacyl-tRNA synthetases"/>
    <property type="match status" value="1"/>
</dbReference>
<dbReference type="GO" id="GO:0006431">
    <property type="term" value="P:methionyl-tRNA aminoacylation"/>
    <property type="evidence" value="ECO:0007669"/>
    <property type="project" value="TreeGrafter"/>
</dbReference>
<evidence type="ECO:0000256" key="4">
    <source>
        <dbReference type="ARBA" id="ARBA00022840"/>
    </source>
</evidence>
<dbReference type="SUPFAM" id="SSF52374">
    <property type="entry name" value="Nucleotidylyl transferase"/>
    <property type="match status" value="1"/>
</dbReference>
<protein>
    <submittedName>
        <fullName evidence="9">Class I tRNA ligase family protein</fullName>
    </submittedName>
</protein>
<name>A0A7D7A5U3_9CLOT</name>
<dbReference type="Proteomes" id="UP000512286">
    <property type="component" value="Chromosome"/>
</dbReference>
<dbReference type="GO" id="GO:0005829">
    <property type="term" value="C:cytosol"/>
    <property type="evidence" value="ECO:0007669"/>
    <property type="project" value="TreeGrafter"/>
</dbReference>
<keyword evidence="5 7" id="KW-0648">Protein biosynthesis</keyword>
<evidence type="ECO:0000256" key="3">
    <source>
        <dbReference type="ARBA" id="ARBA00022741"/>
    </source>
</evidence>
<feature type="domain" description="Methionyl/Leucyl tRNA synthetase" evidence="8">
    <location>
        <begin position="16"/>
        <end position="252"/>
    </location>
</feature>
<gene>
    <name evidence="9" type="ORF">HZF06_07510</name>
</gene>
<evidence type="ECO:0000256" key="7">
    <source>
        <dbReference type="RuleBase" id="RU363039"/>
    </source>
</evidence>
<keyword evidence="4 7" id="KW-0067">ATP-binding</keyword>
<keyword evidence="6 7" id="KW-0030">Aminoacyl-tRNA synthetase</keyword>
<dbReference type="PANTHER" id="PTHR45765:SF1">
    <property type="entry name" value="METHIONINE--TRNA LIGASE, CYTOPLASMIC"/>
    <property type="match status" value="1"/>
</dbReference>
<comment type="similarity">
    <text evidence="1">Belongs to the class-I aminoacyl-tRNA synthetase family. MetG type 1 subfamily.</text>
</comment>
<feature type="domain" description="Methionyl/Leucyl tRNA synthetase" evidence="8">
    <location>
        <begin position="312"/>
        <end position="483"/>
    </location>
</feature>
<dbReference type="GO" id="GO:0004825">
    <property type="term" value="F:methionine-tRNA ligase activity"/>
    <property type="evidence" value="ECO:0007669"/>
    <property type="project" value="InterPro"/>
</dbReference>
<dbReference type="EMBL" id="CP059378">
    <property type="protein sequence ID" value="QLY81420.1"/>
    <property type="molecule type" value="Genomic_DNA"/>
</dbReference>
<proteinExistence type="inferred from homology"/>
<dbReference type="PANTHER" id="PTHR45765">
    <property type="entry name" value="METHIONINE--TRNA LIGASE"/>
    <property type="match status" value="1"/>
</dbReference>
<organism evidence="9 10">
    <name type="scientific">Clostridium intestinale</name>
    <dbReference type="NCBI Taxonomy" id="36845"/>
    <lineage>
        <taxon>Bacteria</taxon>
        <taxon>Bacillati</taxon>
        <taxon>Bacillota</taxon>
        <taxon>Clostridia</taxon>
        <taxon>Eubacteriales</taxon>
        <taxon>Clostridiaceae</taxon>
        <taxon>Clostridium</taxon>
    </lineage>
</organism>
<evidence type="ECO:0000256" key="6">
    <source>
        <dbReference type="ARBA" id="ARBA00023146"/>
    </source>
</evidence>
<evidence type="ECO:0000256" key="1">
    <source>
        <dbReference type="ARBA" id="ARBA00008258"/>
    </source>
</evidence>
<accession>A0A7D7A5U3</accession>
<sequence>MEKRKLERPVFPKRAVITSGMPYGNKDLHFGHVGGVFVHADTFSRFLKDRIGEENVIFVSGTDCYGSPILASYKKLVDEGSYNKTLEEYVLENHEKQKEVLDKYEINPSLYAGSSLGRAGEIHKELSKEIFNNLYDNGYLVKLSSPQFYDPDFKALLNGRQVIGKCPIEGCSSEKGYADECDLGHQYMPNELIDPKSILSGKTPELVDVANWYFELDKYMHLLNEGVEHLRKTSNWRKYVLNTIEEFLKPPIIYVKRKQLEGITDLDEKLPAHTVEDDSKKASISFIFKNLEDRDKAREVFDKMGIRFRTGKTLVPFRLSGNVEWGIEVPDKEELKNLTFWVWPESLWAPISFTKAYLESIGKTSEEWKTFWNSKESKVYQFMGEDNIYFYGVAEMGLFMALTGINYDNKVDFENINIPHLIANNHLLFMDKKASSSGKVKPPMARDLLNFYTPEQLRMHFLSLGLSRKSASFTPQVFMSEEEKQGADPVLKDGNLLTNVFNRLVRSCFYTSQKYYDSEIPVGEISEEILEEAKESIINYENNMYNHEFHSVIYVLDSYIRKMNKYWVSNMKKAESENDDELRKQVLIDSFHAVKTIITLLHPIAPTGCEKVRDYLNIDKKLWNWDFIFEPIYNFIDGGHKLKYLMPRVDFFEKHESQLNENPAK</sequence>
<dbReference type="Gene3D" id="1.10.730.10">
    <property type="entry name" value="Isoleucyl-tRNA Synthetase, Domain 1"/>
    <property type="match status" value="1"/>
</dbReference>
<dbReference type="InterPro" id="IPR009080">
    <property type="entry name" value="tRNAsynth_Ia_anticodon-bd"/>
</dbReference>
<evidence type="ECO:0000313" key="10">
    <source>
        <dbReference type="Proteomes" id="UP000512286"/>
    </source>
</evidence>
<dbReference type="InterPro" id="IPR014729">
    <property type="entry name" value="Rossmann-like_a/b/a_fold"/>
</dbReference>
<evidence type="ECO:0000259" key="8">
    <source>
        <dbReference type="Pfam" id="PF09334"/>
    </source>
</evidence>
<dbReference type="Gene3D" id="2.170.220.10">
    <property type="match status" value="1"/>
</dbReference>
<dbReference type="KEGG" id="cint:HZF06_07510"/>
<evidence type="ECO:0000256" key="5">
    <source>
        <dbReference type="ARBA" id="ARBA00022917"/>
    </source>
</evidence>
<dbReference type="GO" id="GO:0005524">
    <property type="term" value="F:ATP binding"/>
    <property type="evidence" value="ECO:0007669"/>
    <property type="project" value="UniProtKB-KW"/>
</dbReference>
<dbReference type="AlphaFoldDB" id="A0A7D7A5U3"/>
<dbReference type="Gene3D" id="3.40.50.620">
    <property type="entry name" value="HUPs"/>
    <property type="match status" value="2"/>
</dbReference>
<keyword evidence="2 7" id="KW-0436">Ligase</keyword>
<evidence type="ECO:0000256" key="2">
    <source>
        <dbReference type="ARBA" id="ARBA00022598"/>
    </source>
</evidence>
<keyword evidence="3 7" id="KW-0547">Nucleotide-binding</keyword>